<keyword evidence="5 7" id="KW-1133">Transmembrane helix</keyword>
<accession>A0A3N2CVV8</accession>
<sequence>MLVPTPLLDMPTQCQESDSWTCAAVFEWTGNEALARAATWLIGKPAAIVAILVGALVVRWLASKAVDRVVRRATVTPAPGGRAGHTRRAQRARSLGTLLKSIGTTVVFGIAFVMALSEIGVDVAPILASAGVLGLAIGFGAQNLVKDFLSGVMMMIEDQYGVGDAVDLGEAVGTVEAVGLRVTRVRDVNGTVWYVRNGEILRVGNQSQNWARTVLDVNVGYNEDLVRVRRILEEVAHGLWDDEDFRDLVIEEPEVWGVENLGPDAVAVRVTLKTAPLEQWAVAREMRQRIKARFDHEGIVIPLPQRVVWHHDAPGAPAAPASPAGAE</sequence>
<dbReference type="InterPro" id="IPR011066">
    <property type="entry name" value="MscS_channel_C_sf"/>
</dbReference>
<evidence type="ECO:0000313" key="11">
    <source>
        <dbReference type="EMBL" id="ROR91685.1"/>
    </source>
</evidence>
<dbReference type="SUPFAM" id="SSF50182">
    <property type="entry name" value="Sm-like ribonucleoproteins"/>
    <property type="match status" value="1"/>
</dbReference>
<dbReference type="Gene3D" id="1.10.287.1260">
    <property type="match status" value="1"/>
</dbReference>
<comment type="subcellular location">
    <subcellularLocation>
        <location evidence="1">Cell membrane</location>
        <topology evidence="1">Multi-pass membrane protein</topology>
    </subcellularLocation>
</comment>
<evidence type="ECO:0000256" key="7">
    <source>
        <dbReference type="SAM" id="Phobius"/>
    </source>
</evidence>
<evidence type="ECO:0000313" key="12">
    <source>
        <dbReference type="Proteomes" id="UP000281738"/>
    </source>
</evidence>
<feature type="transmembrane region" description="Helical" evidence="7">
    <location>
        <begin position="97"/>
        <end position="117"/>
    </location>
</feature>
<dbReference type="GO" id="GO:0005886">
    <property type="term" value="C:plasma membrane"/>
    <property type="evidence" value="ECO:0007669"/>
    <property type="project" value="UniProtKB-SubCell"/>
</dbReference>
<evidence type="ECO:0000256" key="4">
    <source>
        <dbReference type="ARBA" id="ARBA00022692"/>
    </source>
</evidence>
<feature type="transmembrane region" description="Helical" evidence="7">
    <location>
        <begin position="123"/>
        <end position="145"/>
    </location>
</feature>
<dbReference type="InterPro" id="IPR023408">
    <property type="entry name" value="MscS_beta-dom_sf"/>
</dbReference>
<reference evidence="11 12" key="1">
    <citation type="submission" date="2018-11" db="EMBL/GenBank/DDBJ databases">
        <title>Sequencing the genomes of 1000 actinobacteria strains.</title>
        <authorList>
            <person name="Klenk H.-P."/>
        </authorList>
    </citation>
    <scope>NUCLEOTIDE SEQUENCE [LARGE SCALE GENOMIC DNA]</scope>
    <source>
        <strain evidence="11 12">DSM 12652</strain>
    </source>
</reference>
<dbReference type="RefSeq" id="WP_246003502.1">
    <property type="nucleotide sequence ID" value="NZ_RKHO01000001.1"/>
</dbReference>
<keyword evidence="3" id="KW-1003">Cell membrane</keyword>
<protein>
    <submittedName>
        <fullName evidence="11">Small conductance mechanosensitive channel</fullName>
    </submittedName>
</protein>
<dbReference type="Pfam" id="PF21088">
    <property type="entry name" value="MS_channel_1st"/>
    <property type="match status" value="1"/>
</dbReference>
<keyword evidence="4 7" id="KW-0812">Transmembrane</keyword>
<feature type="domain" description="Mechanosensitive ion channel transmembrane helices 2/3" evidence="10">
    <location>
        <begin position="106"/>
        <end position="142"/>
    </location>
</feature>
<dbReference type="AlphaFoldDB" id="A0A3N2CVV8"/>
<dbReference type="InterPro" id="IPR010920">
    <property type="entry name" value="LSM_dom_sf"/>
</dbReference>
<dbReference type="SUPFAM" id="SSF82689">
    <property type="entry name" value="Mechanosensitive channel protein MscS (YggB), C-terminal domain"/>
    <property type="match status" value="1"/>
</dbReference>
<keyword evidence="6 7" id="KW-0472">Membrane</keyword>
<feature type="domain" description="Mechanosensitive ion channel MscS C-terminal" evidence="9">
    <location>
        <begin position="214"/>
        <end position="301"/>
    </location>
</feature>
<keyword evidence="12" id="KW-1185">Reference proteome</keyword>
<dbReference type="InterPro" id="IPR045276">
    <property type="entry name" value="YbiO_bact"/>
</dbReference>
<evidence type="ECO:0000256" key="3">
    <source>
        <dbReference type="ARBA" id="ARBA00022475"/>
    </source>
</evidence>
<dbReference type="Pfam" id="PF21082">
    <property type="entry name" value="MS_channel_3rd"/>
    <property type="match status" value="1"/>
</dbReference>
<dbReference type="Pfam" id="PF00924">
    <property type="entry name" value="MS_channel_2nd"/>
    <property type="match status" value="1"/>
</dbReference>
<dbReference type="PANTHER" id="PTHR30460">
    <property type="entry name" value="MODERATE CONDUCTANCE MECHANOSENSITIVE CHANNEL YBIO"/>
    <property type="match status" value="1"/>
</dbReference>
<dbReference type="InterPro" id="IPR049142">
    <property type="entry name" value="MS_channel_1st"/>
</dbReference>
<dbReference type="InterPro" id="IPR011014">
    <property type="entry name" value="MscS_channel_TM-2"/>
</dbReference>
<dbReference type="Gene3D" id="3.30.70.100">
    <property type="match status" value="1"/>
</dbReference>
<evidence type="ECO:0000259" key="9">
    <source>
        <dbReference type="Pfam" id="PF21082"/>
    </source>
</evidence>
<organism evidence="11 12">
    <name type="scientific">Nocardioides aurantiacus</name>
    <dbReference type="NCBI Taxonomy" id="86796"/>
    <lineage>
        <taxon>Bacteria</taxon>
        <taxon>Bacillati</taxon>
        <taxon>Actinomycetota</taxon>
        <taxon>Actinomycetes</taxon>
        <taxon>Propionibacteriales</taxon>
        <taxon>Nocardioidaceae</taxon>
        <taxon>Nocardioides</taxon>
    </lineage>
</organism>
<dbReference type="FunFam" id="2.30.30.60:FF:000001">
    <property type="entry name" value="MscS Mechanosensitive ion channel"/>
    <property type="match status" value="1"/>
</dbReference>
<proteinExistence type="inferred from homology"/>
<feature type="transmembrane region" description="Helical" evidence="7">
    <location>
        <begin position="37"/>
        <end position="62"/>
    </location>
</feature>
<dbReference type="Proteomes" id="UP000281738">
    <property type="component" value="Unassembled WGS sequence"/>
</dbReference>
<evidence type="ECO:0000259" key="10">
    <source>
        <dbReference type="Pfam" id="PF21088"/>
    </source>
</evidence>
<evidence type="ECO:0000256" key="1">
    <source>
        <dbReference type="ARBA" id="ARBA00004651"/>
    </source>
</evidence>
<comment type="similarity">
    <text evidence="2">Belongs to the MscS (TC 1.A.23) family.</text>
</comment>
<dbReference type="FunFam" id="1.10.287.1260:FF:000005">
    <property type="entry name" value="Mechanosensitive ion channel family protein"/>
    <property type="match status" value="1"/>
</dbReference>
<evidence type="ECO:0000259" key="8">
    <source>
        <dbReference type="Pfam" id="PF00924"/>
    </source>
</evidence>
<name>A0A3N2CVV8_9ACTN</name>
<dbReference type="InterPro" id="IPR049278">
    <property type="entry name" value="MS_channel_C"/>
</dbReference>
<dbReference type="SUPFAM" id="SSF82861">
    <property type="entry name" value="Mechanosensitive channel protein MscS (YggB), transmembrane region"/>
    <property type="match status" value="1"/>
</dbReference>
<dbReference type="GO" id="GO:0008381">
    <property type="term" value="F:mechanosensitive monoatomic ion channel activity"/>
    <property type="evidence" value="ECO:0007669"/>
    <property type="project" value="InterPro"/>
</dbReference>
<evidence type="ECO:0000256" key="2">
    <source>
        <dbReference type="ARBA" id="ARBA00008017"/>
    </source>
</evidence>
<evidence type="ECO:0000256" key="5">
    <source>
        <dbReference type="ARBA" id="ARBA00022989"/>
    </source>
</evidence>
<dbReference type="InterPro" id="IPR006685">
    <property type="entry name" value="MscS_channel_2nd"/>
</dbReference>
<dbReference type="PANTHER" id="PTHR30460:SF0">
    <property type="entry name" value="MODERATE CONDUCTANCE MECHANOSENSITIVE CHANNEL YBIO"/>
    <property type="match status" value="1"/>
</dbReference>
<dbReference type="Gene3D" id="2.30.30.60">
    <property type="match status" value="1"/>
</dbReference>
<feature type="domain" description="Mechanosensitive ion channel MscS" evidence="8">
    <location>
        <begin position="143"/>
        <end position="207"/>
    </location>
</feature>
<gene>
    <name evidence="11" type="ORF">EDD33_2558</name>
</gene>
<comment type="caution">
    <text evidence="11">The sequence shown here is derived from an EMBL/GenBank/DDBJ whole genome shotgun (WGS) entry which is preliminary data.</text>
</comment>
<evidence type="ECO:0000256" key="6">
    <source>
        <dbReference type="ARBA" id="ARBA00023136"/>
    </source>
</evidence>
<dbReference type="EMBL" id="RKHO01000001">
    <property type="protein sequence ID" value="ROR91685.1"/>
    <property type="molecule type" value="Genomic_DNA"/>
</dbReference>